<evidence type="ECO:0000313" key="2">
    <source>
        <dbReference type="Proteomes" id="UP000194236"/>
    </source>
</evidence>
<keyword evidence="2" id="KW-1185">Reference proteome</keyword>
<reference evidence="1 2" key="1">
    <citation type="submission" date="2017-03" db="EMBL/GenBank/DDBJ databases">
        <title>Genome Survey of Euroglyphus maynei.</title>
        <authorList>
            <person name="Arlian L.G."/>
            <person name="Morgan M.S."/>
            <person name="Rider S.D."/>
        </authorList>
    </citation>
    <scope>NUCLEOTIDE SEQUENCE [LARGE SCALE GENOMIC DNA]</scope>
    <source>
        <strain evidence="1">Arlian Lab</strain>
        <tissue evidence="1">Whole body</tissue>
    </source>
</reference>
<sequence length="64" mass="7676">MAMEKQLKNRTNFPIDPLVEVCHRESTEWLASKEKTQFAECCGQFLWRTKLEQYSLVYKSLDYL</sequence>
<dbReference type="OrthoDB" id="10617565at2759"/>
<comment type="caution">
    <text evidence="1">The sequence shown here is derived from an EMBL/GenBank/DDBJ whole genome shotgun (WGS) entry which is preliminary data.</text>
</comment>
<gene>
    <name evidence="1" type="ORF">BLA29_000869</name>
</gene>
<organism evidence="1 2">
    <name type="scientific">Euroglyphus maynei</name>
    <name type="common">Mayne's house dust mite</name>
    <dbReference type="NCBI Taxonomy" id="6958"/>
    <lineage>
        <taxon>Eukaryota</taxon>
        <taxon>Metazoa</taxon>
        <taxon>Ecdysozoa</taxon>
        <taxon>Arthropoda</taxon>
        <taxon>Chelicerata</taxon>
        <taxon>Arachnida</taxon>
        <taxon>Acari</taxon>
        <taxon>Acariformes</taxon>
        <taxon>Sarcoptiformes</taxon>
        <taxon>Astigmata</taxon>
        <taxon>Psoroptidia</taxon>
        <taxon>Analgoidea</taxon>
        <taxon>Pyroglyphidae</taxon>
        <taxon>Pyroglyphinae</taxon>
        <taxon>Euroglyphus</taxon>
    </lineage>
</organism>
<dbReference type="Proteomes" id="UP000194236">
    <property type="component" value="Unassembled WGS sequence"/>
</dbReference>
<evidence type="ECO:0000313" key="1">
    <source>
        <dbReference type="EMBL" id="OTF82317.1"/>
    </source>
</evidence>
<protein>
    <submittedName>
        <fullName evidence="1">Uncharacterized protein</fullName>
    </submittedName>
</protein>
<accession>A0A1Y3BQH0</accession>
<dbReference type="EMBL" id="MUJZ01009035">
    <property type="protein sequence ID" value="OTF82317.1"/>
    <property type="molecule type" value="Genomic_DNA"/>
</dbReference>
<dbReference type="AlphaFoldDB" id="A0A1Y3BQH0"/>
<proteinExistence type="predicted"/>
<name>A0A1Y3BQH0_EURMA</name>